<dbReference type="Proteomes" id="UP000308230">
    <property type="component" value="Unassembled WGS sequence"/>
</dbReference>
<keyword evidence="3" id="KW-1185">Reference proteome</keyword>
<organism evidence="2 3">
    <name type="scientific">Exobacillus caeni</name>
    <dbReference type="NCBI Taxonomy" id="2574798"/>
    <lineage>
        <taxon>Bacteria</taxon>
        <taxon>Bacillati</taxon>
        <taxon>Bacillota</taxon>
        <taxon>Bacilli</taxon>
        <taxon>Bacillales</taxon>
        <taxon>Guptibacillaceae</taxon>
        <taxon>Exobacillus</taxon>
    </lineage>
</organism>
<evidence type="ECO:0000256" key="1">
    <source>
        <dbReference type="SAM" id="MobiDB-lite"/>
    </source>
</evidence>
<dbReference type="GO" id="GO:0045892">
    <property type="term" value="P:negative regulation of DNA-templated transcription"/>
    <property type="evidence" value="ECO:0007669"/>
    <property type="project" value="UniProtKB-ARBA"/>
</dbReference>
<dbReference type="AlphaFoldDB" id="A0A5R9FBL5"/>
<dbReference type="GO" id="GO:0046872">
    <property type="term" value="F:metal ion binding"/>
    <property type="evidence" value="ECO:0007669"/>
    <property type="project" value="InterPro"/>
</dbReference>
<dbReference type="Gene3D" id="1.20.58.1000">
    <property type="entry name" value="Metal-sensitive repressor, helix protomer"/>
    <property type="match status" value="1"/>
</dbReference>
<dbReference type="PANTHER" id="PTHR33677:SF3">
    <property type="entry name" value="COPPER-SENSING TRANSCRIPTIONAL REPRESSOR RICR"/>
    <property type="match status" value="1"/>
</dbReference>
<proteinExistence type="predicted"/>
<dbReference type="PANTHER" id="PTHR33677">
    <property type="entry name" value="TRANSCRIPTIONAL REPRESSOR FRMR-RELATED"/>
    <property type="match status" value="1"/>
</dbReference>
<dbReference type="Pfam" id="PF02583">
    <property type="entry name" value="Trns_repr_metal"/>
    <property type="match status" value="1"/>
</dbReference>
<dbReference type="InterPro" id="IPR038390">
    <property type="entry name" value="Metal_Tscrpt_repr_sf"/>
</dbReference>
<dbReference type="InterPro" id="IPR003735">
    <property type="entry name" value="Metal_Tscrpt_repr"/>
</dbReference>
<reference evidence="2 3" key="1">
    <citation type="submission" date="2019-04" db="EMBL/GenBank/DDBJ databases">
        <title>Bacillus caeni sp. nov., a bacterium isolated from mangrove sediment.</title>
        <authorList>
            <person name="Huang H."/>
            <person name="Mo K."/>
            <person name="Hu Y."/>
        </authorList>
    </citation>
    <scope>NUCLEOTIDE SEQUENCE [LARGE SCALE GENOMIC DNA]</scope>
    <source>
        <strain evidence="2 3">HB172195</strain>
    </source>
</reference>
<feature type="region of interest" description="Disordered" evidence="1">
    <location>
        <begin position="1"/>
        <end position="23"/>
    </location>
</feature>
<dbReference type="RefSeq" id="WP_138125492.1">
    <property type="nucleotide sequence ID" value="NZ_SWLG01000005.1"/>
</dbReference>
<dbReference type="OrthoDB" id="9811244at2"/>
<dbReference type="EMBL" id="SWLG01000005">
    <property type="protein sequence ID" value="TLS37934.1"/>
    <property type="molecule type" value="Genomic_DNA"/>
</dbReference>
<gene>
    <name evidence="2" type="ORF">FCL54_08950</name>
</gene>
<evidence type="ECO:0000313" key="2">
    <source>
        <dbReference type="EMBL" id="TLS37934.1"/>
    </source>
</evidence>
<dbReference type="GO" id="GO:0003677">
    <property type="term" value="F:DNA binding"/>
    <property type="evidence" value="ECO:0007669"/>
    <property type="project" value="InterPro"/>
</dbReference>
<comment type="caution">
    <text evidence="2">The sequence shown here is derived from an EMBL/GenBank/DDBJ whole genome shotgun (WGS) entry which is preliminary data.</text>
</comment>
<protein>
    <submittedName>
        <fullName evidence="2">Metal-sensing transcriptional repressor</fullName>
    </submittedName>
</protein>
<accession>A0A5R9FBL5</accession>
<evidence type="ECO:0000313" key="3">
    <source>
        <dbReference type="Proteomes" id="UP000308230"/>
    </source>
</evidence>
<name>A0A5R9FBL5_9BACL</name>
<sequence length="108" mass="12298">MEEKNLQEQGHCEEEKLTPRSADEKQLLMNRLKRIEGQVRGLQKMVSDDRYCVDVLVQISAVQAALKKVGYSMLERHTKTCVAGAIKEGEGEHHIDELMKVVKQFSNS</sequence>